<organism evidence="2">
    <name type="scientific">marine sediment metagenome</name>
    <dbReference type="NCBI Taxonomy" id="412755"/>
    <lineage>
        <taxon>unclassified sequences</taxon>
        <taxon>metagenomes</taxon>
        <taxon>ecological metagenomes</taxon>
    </lineage>
</organism>
<reference evidence="2" key="1">
    <citation type="journal article" date="2014" name="Front. Microbiol.">
        <title>High frequency of phylogenetically diverse reductive dehalogenase-homologous genes in deep subseafloor sedimentary metagenomes.</title>
        <authorList>
            <person name="Kawai M."/>
            <person name="Futagami T."/>
            <person name="Toyoda A."/>
            <person name="Takaki Y."/>
            <person name="Nishi S."/>
            <person name="Hori S."/>
            <person name="Arai W."/>
            <person name="Tsubouchi T."/>
            <person name="Morono Y."/>
            <person name="Uchiyama I."/>
            <person name="Ito T."/>
            <person name="Fujiyama A."/>
            <person name="Inagaki F."/>
            <person name="Takami H."/>
        </authorList>
    </citation>
    <scope>NUCLEOTIDE SEQUENCE</scope>
    <source>
        <strain evidence="2">Expedition CK06-06</strain>
    </source>
</reference>
<accession>X0SAA5</accession>
<evidence type="ECO:0000259" key="1">
    <source>
        <dbReference type="PROSITE" id="PS50234"/>
    </source>
</evidence>
<evidence type="ECO:0000313" key="2">
    <source>
        <dbReference type="EMBL" id="GAF72101.1"/>
    </source>
</evidence>
<feature type="non-terminal residue" evidence="2">
    <location>
        <position position="1"/>
    </location>
</feature>
<dbReference type="InterPro" id="IPR002035">
    <property type="entry name" value="VWF_A"/>
</dbReference>
<dbReference type="CDD" id="cd00198">
    <property type="entry name" value="vWFA"/>
    <property type="match status" value="1"/>
</dbReference>
<dbReference type="AlphaFoldDB" id="X0SAA5"/>
<feature type="domain" description="VWFA" evidence="1">
    <location>
        <begin position="366"/>
        <end position="492"/>
    </location>
</feature>
<dbReference type="SMART" id="SM00327">
    <property type="entry name" value="VWA"/>
    <property type="match status" value="1"/>
</dbReference>
<dbReference type="EMBL" id="BARS01002740">
    <property type="protein sequence ID" value="GAF72101.1"/>
    <property type="molecule type" value="Genomic_DNA"/>
</dbReference>
<dbReference type="SUPFAM" id="SSF53850">
    <property type="entry name" value="Periplasmic binding protein-like II"/>
    <property type="match status" value="1"/>
</dbReference>
<name>X0SAA5_9ZZZZ</name>
<comment type="caution">
    <text evidence="2">The sequence shown here is derived from an EMBL/GenBank/DDBJ whole genome shotgun (WGS) entry which is preliminary data.</text>
</comment>
<dbReference type="Gene3D" id="3.40.50.410">
    <property type="entry name" value="von Willebrand factor, type A domain"/>
    <property type="match status" value="1"/>
</dbReference>
<proteinExistence type="predicted"/>
<dbReference type="Pfam" id="PF13519">
    <property type="entry name" value="VWA_2"/>
    <property type="match status" value="1"/>
</dbReference>
<protein>
    <recommendedName>
        <fullName evidence="1">VWFA domain-containing protein</fullName>
    </recommendedName>
</protein>
<dbReference type="InterPro" id="IPR036465">
    <property type="entry name" value="vWFA_dom_sf"/>
</dbReference>
<feature type="non-terminal residue" evidence="2">
    <location>
        <position position="492"/>
    </location>
</feature>
<dbReference type="SUPFAM" id="SSF53300">
    <property type="entry name" value="vWA-like"/>
    <property type="match status" value="1"/>
</dbReference>
<dbReference type="Pfam" id="PF13531">
    <property type="entry name" value="SBP_bac_11"/>
    <property type="match status" value="1"/>
</dbReference>
<gene>
    <name evidence="2" type="ORF">S01H1_05258</name>
</gene>
<dbReference type="PROSITE" id="PS50234">
    <property type="entry name" value="VWFA"/>
    <property type="match status" value="1"/>
</dbReference>
<sequence length="492" mass="53904">SCAVLFNSVTNLFPSSESLPSPEPAAGATLTVAYSPEKQALFEELVRGFNAQKLKTDQDVSTSEGERMTVRSVELEPEAMIEGALAGDFQAISPDVSIWLDQLDRDWMEQTGGESPLVGETVRYAVSPVVIAMWEDVARSFGYPESDVGWEDILSKAQSDPSFKWSHPSTTSASGLLATLAEFYAGAGKTRGLTIEDTQNQATLDYVAAIEKTVRYYGEGEWAVVQQVLEKGPAYLDAFVCQEQLVIYFNSQADAPGRLVAIYPVEGSLWEDHPLALLETPDLTDEQRVVFGHFRDYVTAQEAQMLILSLGYRPSDLSIPLDDPASPIKPENGVNPAEPQTTLQVPSPAVVEVVKDAWWYTKRHTNVYLVVDTSGSMRGDKLANAQEALSVFLDQIKGDMERVGLVEFSSQVNNIIPVDELSQNRADLEATIEELEAGGDTALLDAINAAYVRLQELNDSERINAIVAMTDGRENHSSIGLDELARKMQEGD</sequence>